<dbReference type="Gene3D" id="1.20.58.90">
    <property type="match status" value="1"/>
</dbReference>
<keyword evidence="6" id="KW-0255">Endonuclease</keyword>
<dbReference type="Pfam" id="PF00846">
    <property type="entry name" value="Hanta_nucleocap"/>
    <property type="match status" value="1"/>
</dbReference>
<keyword evidence="16" id="KW-0687">Ribonucleoprotein</keyword>
<dbReference type="EMBL" id="AF288647">
    <property type="protein sequence ID" value="AAL36999.1"/>
    <property type="molecule type" value="mRNA"/>
</dbReference>
<comment type="subcellular location">
    <subcellularLocation>
        <location evidence="15">Host Golgi apparatus</location>
        <location evidence="15">Host cis-Golgi network</location>
    </subcellularLocation>
    <subcellularLocation>
        <location evidence="2">Host cytoplasm</location>
        <location evidence="2">Host perinuclear region</location>
    </subcellularLocation>
    <subcellularLocation>
        <location evidence="1">Virion</location>
    </subcellularLocation>
</comment>
<organism evidence="18">
    <name type="scientific">Hantavirus AH211</name>
    <dbReference type="NCBI Taxonomy" id="164249"/>
    <lineage>
        <taxon>Viruses</taxon>
        <taxon>Riboviria</taxon>
        <taxon>Orthornavirae</taxon>
        <taxon>Negarnaviricota</taxon>
        <taxon>Polyploviricotina</taxon>
        <taxon>Bunyaviricetes</taxon>
        <taxon>Elliovirales</taxon>
        <taxon>Hantaviridae</taxon>
        <taxon>Mammantavirinae</taxon>
        <taxon>Orthohantavirus</taxon>
    </lineage>
</organism>
<evidence type="ECO:0000256" key="6">
    <source>
        <dbReference type="ARBA" id="ARBA00022759"/>
    </source>
</evidence>
<name>Q8V6A8_9VIRU</name>
<evidence type="ECO:0000256" key="11">
    <source>
        <dbReference type="ARBA" id="ARBA00023054"/>
    </source>
</evidence>
<dbReference type="GO" id="GO:0003723">
    <property type="term" value="F:RNA binding"/>
    <property type="evidence" value="ECO:0007669"/>
    <property type="project" value="UniProtKB-UniRule"/>
</dbReference>
<dbReference type="GO" id="GO:1990904">
    <property type="term" value="C:ribonucleoprotein complex"/>
    <property type="evidence" value="ECO:0007669"/>
    <property type="project" value="UniProtKB-KW"/>
</dbReference>
<dbReference type="GO" id="GO:0016787">
    <property type="term" value="F:hydrolase activity"/>
    <property type="evidence" value="ECO:0007669"/>
    <property type="project" value="UniProtKB-KW"/>
</dbReference>
<evidence type="ECO:0000256" key="17">
    <source>
        <dbReference type="SAM" id="Coils"/>
    </source>
</evidence>
<dbReference type="GO" id="GO:0044220">
    <property type="term" value="C:host cell perinuclear region of cytoplasm"/>
    <property type="evidence" value="ECO:0007669"/>
    <property type="project" value="UniProtKB-SubCell"/>
</dbReference>
<evidence type="ECO:0000256" key="5">
    <source>
        <dbReference type="ARBA" id="ARBA00022722"/>
    </source>
</evidence>
<comment type="similarity">
    <text evidence="3 16">Belongs to the hantavirus nucleocapsid protein family.</text>
</comment>
<evidence type="ECO:0000256" key="1">
    <source>
        <dbReference type="ARBA" id="ARBA00004328"/>
    </source>
</evidence>
<evidence type="ECO:0000313" key="18">
    <source>
        <dbReference type="EMBL" id="AAL36999.1"/>
    </source>
</evidence>
<keyword evidence="14" id="KW-1035">Host cytoplasm</keyword>
<keyword evidence="5" id="KW-0540">Nuclease</keyword>
<reference evidence="18" key="1">
    <citation type="submission" date="2000-07" db="EMBL/GenBank/DDBJ databases">
        <title>Genetic characterization and diversity of Hantaviruses isolated from different areas in China.</title>
        <authorList>
            <person name="Yao Z."/>
            <person name="Luo Z."/>
            <person name="Dong G."/>
            <person name="Yu Y."/>
            <person name="Zhao Y."/>
            <person name="Wang Y."/>
            <person name="Ren C."/>
            <person name="Liu W."/>
        </authorList>
    </citation>
    <scope>NUCLEOTIDE SEQUENCE</scope>
    <source>
        <strain evidence="18">AH211</strain>
    </source>
</reference>
<dbReference type="GO" id="GO:0019013">
    <property type="term" value="C:viral nucleocapsid"/>
    <property type="evidence" value="ECO:0007669"/>
    <property type="project" value="UniProtKB-UniRule"/>
</dbReference>
<evidence type="ECO:0000256" key="9">
    <source>
        <dbReference type="ARBA" id="ARBA00022844"/>
    </source>
</evidence>
<evidence type="ECO:0000256" key="3">
    <source>
        <dbReference type="ARBA" id="ARBA00007687"/>
    </source>
</evidence>
<proteinExistence type="evidence at transcript level"/>
<accession>Q8V6A8</accession>
<evidence type="ECO:0000256" key="8">
    <source>
        <dbReference type="ARBA" id="ARBA00022812"/>
    </source>
</evidence>
<keyword evidence="12 16" id="KW-0543">Viral nucleoprotein</keyword>
<evidence type="ECO:0000256" key="12">
    <source>
        <dbReference type="ARBA" id="ARBA00023086"/>
    </source>
</evidence>
<evidence type="ECO:0000256" key="15">
    <source>
        <dbReference type="ARBA" id="ARBA00033737"/>
    </source>
</evidence>
<keyword evidence="7" id="KW-0378">Hydrolase</keyword>
<dbReference type="GO" id="GO:0044177">
    <property type="term" value="C:host cell Golgi apparatus"/>
    <property type="evidence" value="ECO:0007669"/>
    <property type="project" value="UniProtKB-SubCell"/>
</dbReference>
<protein>
    <recommendedName>
        <fullName evidence="4 16">Nucleoprotein</fullName>
    </recommendedName>
</protein>
<evidence type="ECO:0000256" key="10">
    <source>
        <dbReference type="ARBA" id="ARBA00022884"/>
    </source>
</evidence>
<evidence type="ECO:0000256" key="13">
    <source>
        <dbReference type="ARBA" id="ARBA00023186"/>
    </source>
</evidence>
<keyword evidence="11 17" id="KW-0175">Coiled coil</keyword>
<keyword evidence="13" id="KW-0143">Chaperone</keyword>
<dbReference type="PIRSF" id="PIRSF003949">
    <property type="entry name" value="N_HantaV"/>
    <property type="match status" value="1"/>
</dbReference>
<keyword evidence="8" id="KW-1040">Host Golgi apparatus</keyword>
<keyword evidence="10 16" id="KW-0694">RNA-binding</keyword>
<dbReference type="GO" id="GO:0004519">
    <property type="term" value="F:endonuclease activity"/>
    <property type="evidence" value="ECO:0007669"/>
    <property type="project" value="UniProtKB-KW"/>
</dbReference>
<evidence type="ECO:0000256" key="7">
    <source>
        <dbReference type="ARBA" id="ARBA00022801"/>
    </source>
</evidence>
<evidence type="ECO:0000256" key="14">
    <source>
        <dbReference type="ARBA" id="ARBA00023200"/>
    </source>
</evidence>
<evidence type="ECO:0000256" key="4">
    <source>
        <dbReference type="ARBA" id="ARBA00014389"/>
    </source>
</evidence>
<feature type="coiled-coil region" evidence="17">
    <location>
        <begin position="4"/>
        <end position="31"/>
    </location>
</feature>
<evidence type="ECO:0000256" key="2">
    <source>
        <dbReference type="ARBA" id="ARBA00004407"/>
    </source>
</evidence>
<sequence>MATMEELQEEINAHEGQLIIAKQKVKDAEKQYEKDPDELNKRALTDREGVAASIQAKIDELKRQLADRIATGKNLGQDRDPTGVEPGDHLKERSMLSYGNILDLNHLDIDEPTGQTADWLSIIVYLTSFVVPILLKALYMLTTRGRQTAKDNKGTRIRFKDDSSFEDVNGIRKPKHLYVSMPNAQSSMKAEEITPGRYRTAVCGLFPAQIKARQMVSPVMSVIGFMALAKDWTDRIESWLGEPCKLLPDTSAVSLLGGPATNRDYIRQRQVALGNMETKEAKAVRQHAESAGCSMIDNIDSPSSIWVFAGAPDRCPPTCPFIAGIAELGAFFSILQDMRNTIMASKTVGTSEEKMRKKSSFYQSYLRRTQSMGIQLDQRIIVLFMVAWGKEAVDNFHLGDDMDPELRTLAQSLIDQKVKEISNQEPLKL</sequence>
<keyword evidence="9 16" id="KW-0946">Virion</keyword>
<evidence type="ECO:0000256" key="16">
    <source>
        <dbReference type="PIRNR" id="PIRNR003949"/>
    </source>
</evidence>
<dbReference type="InterPro" id="IPR002214">
    <property type="entry name" value="Hanta_nucleocap"/>
</dbReference>